<evidence type="ECO:0000313" key="1">
    <source>
        <dbReference type="EMBL" id="OPH60827.1"/>
    </source>
</evidence>
<dbReference type="AlphaFoldDB" id="A0A1V4HR51"/>
<dbReference type="EMBL" id="MBTG01000003">
    <property type="protein sequence ID" value="OPH60827.1"/>
    <property type="molecule type" value="Genomic_DNA"/>
</dbReference>
<protein>
    <submittedName>
        <fullName evidence="1">Uncharacterized protein</fullName>
    </submittedName>
</protein>
<comment type="caution">
    <text evidence="1">The sequence shown here is derived from an EMBL/GenBank/DDBJ whole genome shotgun (WGS) entry which is preliminary data.</text>
</comment>
<sequence length="84" mass="9724">MIMDYCEQEILEEMVQVHIGLQFEDEPDSLYVAQLAVGDDGYVTEWKLFFNGFDCKYTFRPDEIEALIHYASEHGIVIQALKSS</sequence>
<proteinExistence type="predicted"/>
<accession>A0A1V4HR51</accession>
<dbReference type="OrthoDB" id="2621128at2"/>
<evidence type="ECO:0000313" key="2">
    <source>
        <dbReference type="Proteomes" id="UP000190626"/>
    </source>
</evidence>
<dbReference type="RefSeq" id="WP_079409578.1">
    <property type="nucleotide sequence ID" value="NZ_MBTG01000003.1"/>
</dbReference>
<name>A0A1V4HR51_9BACL</name>
<gene>
    <name evidence="1" type="ORF">BC351_16655</name>
</gene>
<keyword evidence="2" id="KW-1185">Reference proteome</keyword>
<organism evidence="1 2">
    <name type="scientific">Paenibacillus ferrarius</name>
    <dbReference type="NCBI Taxonomy" id="1469647"/>
    <lineage>
        <taxon>Bacteria</taxon>
        <taxon>Bacillati</taxon>
        <taxon>Bacillota</taxon>
        <taxon>Bacilli</taxon>
        <taxon>Bacillales</taxon>
        <taxon>Paenibacillaceae</taxon>
        <taxon>Paenibacillus</taxon>
    </lineage>
</organism>
<dbReference type="Proteomes" id="UP000190626">
    <property type="component" value="Unassembled WGS sequence"/>
</dbReference>
<reference evidence="2" key="1">
    <citation type="submission" date="2016-07" db="EMBL/GenBank/DDBJ databases">
        <authorList>
            <person name="Florea S."/>
            <person name="Webb J.S."/>
            <person name="Jaromczyk J."/>
            <person name="Schardl C.L."/>
        </authorList>
    </citation>
    <scope>NUCLEOTIDE SEQUENCE [LARGE SCALE GENOMIC DNA]</scope>
    <source>
        <strain evidence="2">CY1</strain>
    </source>
</reference>